<reference evidence="1" key="1">
    <citation type="submission" date="2019-08" db="EMBL/GenBank/DDBJ databases">
        <authorList>
            <person name="Kucharzyk K."/>
            <person name="Murdoch R.W."/>
            <person name="Higgins S."/>
            <person name="Loffler F."/>
        </authorList>
    </citation>
    <scope>NUCLEOTIDE SEQUENCE</scope>
</reference>
<name>A0A644U7Z3_9ZZZZ</name>
<proteinExistence type="predicted"/>
<accession>A0A644U7Z3</accession>
<protein>
    <submittedName>
        <fullName evidence="1">Uncharacterized protein</fullName>
    </submittedName>
</protein>
<comment type="caution">
    <text evidence="1">The sequence shown here is derived from an EMBL/GenBank/DDBJ whole genome shotgun (WGS) entry which is preliminary data.</text>
</comment>
<organism evidence="1">
    <name type="scientific">bioreactor metagenome</name>
    <dbReference type="NCBI Taxonomy" id="1076179"/>
    <lineage>
        <taxon>unclassified sequences</taxon>
        <taxon>metagenomes</taxon>
        <taxon>ecological metagenomes</taxon>
    </lineage>
</organism>
<dbReference type="EMBL" id="VSSQ01000085">
    <property type="protein sequence ID" value="MPL75058.1"/>
    <property type="molecule type" value="Genomic_DNA"/>
</dbReference>
<gene>
    <name evidence="1" type="ORF">SDC9_20879</name>
</gene>
<sequence length="642" mass="74166">MTQNSSSDLNAEQKIELIRSSLERLRETGAPICINGDLNKLASDVRKVKIFNSAERREKCLKGLPFVVQDDPTENDWTELVQDFSQFNDRLLFNGDFIRFLSPATVDMVSDLDEERDRILQCNALSESINLIMDATSIRDLAKKIAATVKIKEQCDPDENPKVKKIAEEAQRQGDLESFIPILKNKIPHLKNFFGVEVKKGDKLTSSQLALLHILFMVENSEETRHKGLLAKLLESSFLQFYPADTNYHKHIIFIKSCFLQKMEFIEAYRIEYIKGLIYYGVNTIENFLYKSAEEYIINQLGSGEKLRTNTLRRNLINAICCQLEKKNTQKIVKNSPISQELSADEKEFIEAYFYFIKLGIHSTIDEPIIPTYDAETHYCNIWAKMKLNNQYNELVIADATVKNITQLFEKHKQKNVLMALGELTGFFSDLSIVTKKLPQIKEFIKNHSKKIAEVLVDGESRTDNWGRNIKNHCDCCINLCDFVLRNGLVEINCLNDFINYIYLFEKCCADEVSLPIAGFRGGKARRRSIAMKTVLLYFNDNMNSKLSFDNIDSMEFSDVFFGIIAFCNTLNAINRMEGRSIIESRQTLRRLLYVYFSEAIPLLKQKDYPFKSFTNYAEDIFPPELIHQFCLQEIKNLKNQK</sequence>
<dbReference type="AlphaFoldDB" id="A0A644U7Z3"/>
<evidence type="ECO:0000313" key="1">
    <source>
        <dbReference type="EMBL" id="MPL75058.1"/>
    </source>
</evidence>